<evidence type="ECO:0000256" key="1">
    <source>
        <dbReference type="ARBA" id="ARBA00005953"/>
    </source>
</evidence>
<dbReference type="SUPFAM" id="SSF54637">
    <property type="entry name" value="Thioesterase/thiol ester dehydrase-isomerase"/>
    <property type="match status" value="1"/>
</dbReference>
<protein>
    <recommendedName>
        <fullName evidence="3">Acyl-ACP thioesterase N-terminal hotdog domain-containing protein</fullName>
    </recommendedName>
</protein>
<dbReference type="GO" id="GO:0006633">
    <property type="term" value="P:fatty acid biosynthetic process"/>
    <property type="evidence" value="ECO:0007669"/>
    <property type="project" value="InterPro"/>
</dbReference>
<dbReference type="CDD" id="cd00586">
    <property type="entry name" value="4HBT"/>
    <property type="match status" value="1"/>
</dbReference>
<comment type="similarity">
    <text evidence="1">Belongs to the 4-hydroxybenzoyl-CoA thioesterase family.</text>
</comment>
<dbReference type="AlphaFoldDB" id="A0A212KKP7"/>
<name>A0A212KKP7_9BACT</name>
<proteinExistence type="inferred from homology"/>
<dbReference type="InterPro" id="IPR050563">
    <property type="entry name" value="4-hydroxybenzoyl-CoA_TE"/>
</dbReference>
<dbReference type="Pfam" id="PF01643">
    <property type="entry name" value="Acyl-ACP_TE"/>
    <property type="match status" value="1"/>
</dbReference>
<evidence type="ECO:0000313" key="4">
    <source>
        <dbReference type="EMBL" id="SBW12227.1"/>
    </source>
</evidence>
<feature type="domain" description="Acyl-ACP thioesterase N-terminal hotdog" evidence="3">
    <location>
        <begin position="6"/>
        <end position="132"/>
    </location>
</feature>
<keyword evidence="2" id="KW-0378">Hydrolase</keyword>
<dbReference type="PANTHER" id="PTHR31793:SF27">
    <property type="entry name" value="NOVEL THIOESTERASE SUPERFAMILY DOMAIN AND SAPOSIN A-TYPE DOMAIN CONTAINING PROTEIN (0610012H03RIK)"/>
    <property type="match status" value="1"/>
</dbReference>
<organism evidence="4">
    <name type="scientific">uncultured Desulfovibrio sp</name>
    <dbReference type="NCBI Taxonomy" id="167968"/>
    <lineage>
        <taxon>Bacteria</taxon>
        <taxon>Pseudomonadati</taxon>
        <taxon>Thermodesulfobacteriota</taxon>
        <taxon>Desulfovibrionia</taxon>
        <taxon>Desulfovibrionales</taxon>
        <taxon>Desulfovibrionaceae</taxon>
        <taxon>Desulfovibrio</taxon>
        <taxon>environmental samples</taxon>
    </lineage>
</organism>
<dbReference type="InterPro" id="IPR002864">
    <property type="entry name" value="Acyl-ACP_thioesterase_NHD"/>
</dbReference>
<dbReference type="EMBL" id="FLUP01000002">
    <property type="protein sequence ID" value="SBW12227.1"/>
    <property type="molecule type" value="Genomic_DNA"/>
</dbReference>
<reference evidence="4" key="1">
    <citation type="submission" date="2016-04" db="EMBL/GenBank/DDBJ databases">
        <authorList>
            <person name="Evans L.H."/>
            <person name="Alamgir A."/>
            <person name="Owens N."/>
            <person name="Weber N.D."/>
            <person name="Virtaneva K."/>
            <person name="Barbian K."/>
            <person name="Babar A."/>
            <person name="Rosenke K."/>
        </authorList>
    </citation>
    <scope>NUCLEOTIDE SEQUENCE</scope>
    <source>
        <strain evidence="4">92-2</strain>
    </source>
</reference>
<dbReference type="RefSeq" id="WP_227117860.1">
    <property type="nucleotide sequence ID" value="NZ_CABUEN010000002.1"/>
</dbReference>
<evidence type="ECO:0000256" key="2">
    <source>
        <dbReference type="ARBA" id="ARBA00022801"/>
    </source>
</evidence>
<dbReference type="Gene3D" id="3.10.129.10">
    <property type="entry name" value="Hotdog Thioesterase"/>
    <property type="match status" value="1"/>
</dbReference>
<dbReference type="PANTHER" id="PTHR31793">
    <property type="entry name" value="4-HYDROXYBENZOYL-COA THIOESTERASE FAMILY MEMBER"/>
    <property type="match status" value="1"/>
</dbReference>
<dbReference type="InterPro" id="IPR029069">
    <property type="entry name" value="HotDog_dom_sf"/>
</dbReference>
<gene>
    <name evidence="4" type="ORF">KM92DES2_20390</name>
</gene>
<accession>A0A212KKP7</accession>
<sequence length="150" mass="17170">MARINIYTQQITVGQDDIDMQHRVSNLRYVAWMQDVAVAHSAVCGWPMERYDSIGQGWVVRQHTITYKRPAFLGDVITAATWIASYASRRSLRRYAFWNAKEKALLAEAETQWVFIDMTSGKPVSVPDELQDSFPIVDEDAPGVFRRLCV</sequence>
<evidence type="ECO:0000259" key="3">
    <source>
        <dbReference type="Pfam" id="PF01643"/>
    </source>
</evidence>
<dbReference type="GO" id="GO:0047617">
    <property type="term" value="F:fatty acyl-CoA hydrolase activity"/>
    <property type="evidence" value="ECO:0007669"/>
    <property type="project" value="TreeGrafter"/>
</dbReference>